<reference evidence="7" key="1">
    <citation type="submission" date="2016-11" db="UniProtKB">
        <authorList>
            <consortium name="WormBaseParasite"/>
        </authorList>
    </citation>
    <scope>IDENTIFICATION</scope>
</reference>
<feature type="domain" description="FLYWCH-type" evidence="5">
    <location>
        <begin position="31"/>
        <end position="93"/>
    </location>
</feature>
<dbReference type="Proteomes" id="UP000095287">
    <property type="component" value="Unplaced"/>
</dbReference>
<evidence type="ECO:0000256" key="1">
    <source>
        <dbReference type="ARBA" id="ARBA00022723"/>
    </source>
</evidence>
<keyword evidence="2" id="KW-0863">Zinc-finger</keyword>
<keyword evidence="6" id="KW-1185">Reference proteome</keyword>
<dbReference type="Gene3D" id="2.20.25.240">
    <property type="match status" value="1"/>
</dbReference>
<dbReference type="Pfam" id="PF04500">
    <property type="entry name" value="FLYWCH"/>
    <property type="match status" value="1"/>
</dbReference>
<keyword evidence="3" id="KW-0862">Zinc</keyword>
<protein>
    <submittedName>
        <fullName evidence="7">FLYWCH-type domain-containing protein</fullName>
    </submittedName>
</protein>
<evidence type="ECO:0000256" key="3">
    <source>
        <dbReference type="ARBA" id="ARBA00022833"/>
    </source>
</evidence>
<keyword evidence="1" id="KW-0479">Metal-binding</keyword>
<accession>A0A1I7ZBE2</accession>
<evidence type="ECO:0000256" key="4">
    <source>
        <dbReference type="SAM" id="MobiDB-lite"/>
    </source>
</evidence>
<proteinExistence type="predicted"/>
<feature type="compositionally biased region" description="Acidic residues" evidence="4">
    <location>
        <begin position="144"/>
        <end position="153"/>
    </location>
</feature>
<organism evidence="6 7">
    <name type="scientific">Steinernema glaseri</name>
    <dbReference type="NCBI Taxonomy" id="37863"/>
    <lineage>
        <taxon>Eukaryota</taxon>
        <taxon>Metazoa</taxon>
        <taxon>Ecdysozoa</taxon>
        <taxon>Nematoda</taxon>
        <taxon>Chromadorea</taxon>
        <taxon>Rhabditida</taxon>
        <taxon>Tylenchina</taxon>
        <taxon>Panagrolaimomorpha</taxon>
        <taxon>Strongyloidoidea</taxon>
        <taxon>Steinernematidae</taxon>
        <taxon>Steinernema</taxon>
    </lineage>
</organism>
<dbReference type="InterPro" id="IPR007588">
    <property type="entry name" value="Znf_FLYWCH"/>
</dbReference>
<evidence type="ECO:0000259" key="5">
    <source>
        <dbReference type="Pfam" id="PF04500"/>
    </source>
</evidence>
<dbReference type="WBParaSite" id="L893_g24817.t1">
    <property type="protein sequence ID" value="L893_g24817.t1"/>
    <property type="gene ID" value="L893_g24817"/>
</dbReference>
<dbReference type="GO" id="GO:0008270">
    <property type="term" value="F:zinc ion binding"/>
    <property type="evidence" value="ECO:0007669"/>
    <property type="project" value="UniProtKB-KW"/>
</dbReference>
<feature type="region of interest" description="Disordered" evidence="4">
    <location>
        <begin position="112"/>
        <end position="166"/>
    </location>
</feature>
<sequence length="240" mass="27867">MEYQRTVQPGGAMRQVQQYPDAGADLDWRVMKTLRGGFRVIVDGHLFIDQKVMRNPDHIRFTCIERKPMNCRCAVIMTKDHRTFIKLDQTHNHTEPDPSVFADLYDLDQDTSSLTKSSRKSRSRRTTENTIASDGPRIHSESTMDFEEEDEQERVETASPGPSKPILSDDIITLVFHQMTQEERIRAKSVSRYFNHISKQFLPTPNFKLNAELYISPNKRGPARYTFKAYNEQRCFSGLF</sequence>
<dbReference type="AlphaFoldDB" id="A0A1I7ZBE2"/>
<evidence type="ECO:0000313" key="6">
    <source>
        <dbReference type="Proteomes" id="UP000095287"/>
    </source>
</evidence>
<evidence type="ECO:0000313" key="7">
    <source>
        <dbReference type="WBParaSite" id="L893_g24817.t1"/>
    </source>
</evidence>
<name>A0A1I7ZBE2_9BILA</name>
<evidence type="ECO:0000256" key="2">
    <source>
        <dbReference type="ARBA" id="ARBA00022771"/>
    </source>
</evidence>